<dbReference type="Gene3D" id="3.30.870.10">
    <property type="entry name" value="Endonuclease Chain A"/>
    <property type="match status" value="1"/>
</dbReference>
<dbReference type="EMBL" id="RBNL01000077">
    <property type="protein sequence ID" value="RMM09806.1"/>
    <property type="molecule type" value="Genomic_DNA"/>
</dbReference>
<dbReference type="SUPFAM" id="SSF56024">
    <property type="entry name" value="Phospholipase D/nuclease"/>
    <property type="match status" value="1"/>
</dbReference>
<feature type="non-terminal residue" evidence="1">
    <location>
        <position position="1"/>
    </location>
</feature>
<comment type="caution">
    <text evidence="1">The sequence shown here is derived from an EMBL/GenBank/DDBJ whole genome shotgun (WGS) entry which is preliminary data.</text>
</comment>
<evidence type="ECO:0000313" key="1">
    <source>
        <dbReference type="EMBL" id="RMM09806.1"/>
    </source>
</evidence>
<feature type="non-terminal residue" evidence="1">
    <location>
        <position position="56"/>
    </location>
</feature>
<dbReference type="Proteomes" id="UP000282378">
    <property type="component" value="Unassembled WGS sequence"/>
</dbReference>
<dbReference type="AlphaFoldDB" id="A0A3M3BC07"/>
<gene>
    <name evidence="1" type="ORF">APX70_07146</name>
</gene>
<protein>
    <submittedName>
        <fullName evidence="1">Phospholipase D</fullName>
    </submittedName>
</protein>
<accession>A0A3M3BC07</accession>
<proteinExistence type="predicted"/>
<evidence type="ECO:0000313" key="2">
    <source>
        <dbReference type="Proteomes" id="UP000282378"/>
    </source>
</evidence>
<organism evidence="1 2">
    <name type="scientific">Pseudomonas syringae pv. maculicola</name>
    <dbReference type="NCBI Taxonomy" id="59511"/>
    <lineage>
        <taxon>Bacteria</taxon>
        <taxon>Pseudomonadati</taxon>
        <taxon>Pseudomonadota</taxon>
        <taxon>Gammaproteobacteria</taxon>
        <taxon>Pseudomonadales</taxon>
        <taxon>Pseudomonadaceae</taxon>
        <taxon>Pseudomonas</taxon>
    </lineage>
</organism>
<name>A0A3M3BC07_PSEYM</name>
<reference evidence="1 2" key="1">
    <citation type="submission" date="2018-08" db="EMBL/GenBank/DDBJ databases">
        <title>Recombination of ecologically and evolutionarily significant loci maintains genetic cohesion in the Pseudomonas syringae species complex.</title>
        <authorList>
            <person name="Dillon M."/>
            <person name="Thakur S."/>
            <person name="Almeida R.N.D."/>
            <person name="Weir B.S."/>
            <person name="Guttman D.S."/>
        </authorList>
    </citation>
    <scope>NUCLEOTIDE SEQUENCE [LARGE SCALE GENOMIC DNA]</scope>
    <source>
        <strain evidence="1 2">88_10</strain>
    </source>
</reference>
<sequence length="56" mass="6277">DLRAPGDVWRELFDGARERIDIEQFYVADQPGSVMGKVLESLTAAGQRGVNIRFLL</sequence>